<organism evidence="1 2">
    <name type="scientific">Pedobacter steynii</name>
    <dbReference type="NCBI Taxonomy" id="430522"/>
    <lineage>
        <taxon>Bacteria</taxon>
        <taxon>Pseudomonadati</taxon>
        <taxon>Bacteroidota</taxon>
        <taxon>Sphingobacteriia</taxon>
        <taxon>Sphingobacteriales</taxon>
        <taxon>Sphingobacteriaceae</taxon>
        <taxon>Pedobacter</taxon>
    </lineage>
</organism>
<dbReference type="RefSeq" id="WP_074610331.1">
    <property type="nucleotide sequence ID" value="NZ_FNGY01000007.1"/>
</dbReference>
<dbReference type="AlphaFoldDB" id="A0A1H0AQK0"/>
<dbReference type="Proteomes" id="UP000183200">
    <property type="component" value="Unassembled WGS sequence"/>
</dbReference>
<gene>
    <name evidence="1" type="ORF">SAMN05421820_107167</name>
</gene>
<dbReference type="OrthoDB" id="795394at2"/>
<accession>A0A1H0AQK0</accession>
<sequence>MIKKTIVILLIGFYVTIGSAKAQSYKIESFEGNKATINLYYKPSSGMLTISYLRDTLLINNYMSVDTVNVLNKVFLQINYVKRAGSNEDAINQLILYVSNGKLCQALHVNSLTTYDMRPSEYSLFKLKVTLGGHDANTYKLSLNIHNEKSSKRSPKSNYKYNKTGFLAFDKKNKAFYSNYEPTMGYYTFHNLNDNSSSKKYIKSDIPVVKIEKNKYYYINGNWYTKDKSDFYSMLL</sequence>
<evidence type="ECO:0000313" key="1">
    <source>
        <dbReference type="EMBL" id="SDN35604.1"/>
    </source>
</evidence>
<keyword evidence="2" id="KW-1185">Reference proteome</keyword>
<name>A0A1H0AQK0_9SPHI</name>
<protein>
    <submittedName>
        <fullName evidence="1">Uncharacterized protein</fullName>
    </submittedName>
</protein>
<dbReference type="EMBL" id="FNGY01000007">
    <property type="protein sequence ID" value="SDN35604.1"/>
    <property type="molecule type" value="Genomic_DNA"/>
</dbReference>
<evidence type="ECO:0000313" key="2">
    <source>
        <dbReference type="Proteomes" id="UP000183200"/>
    </source>
</evidence>
<reference evidence="2" key="1">
    <citation type="submission" date="2016-10" db="EMBL/GenBank/DDBJ databases">
        <authorList>
            <person name="Varghese N."/>
            <person name="Submissions S."/>
        </authorList>
    </citation>
    <scope>NUCLEOTIDE SEQUENCE [LARGE SCALE GENOMIC DNA]</scope>
    <source>
        <strain evidence="2">DSM 19110</strain>
    </source>
</reference>
<proteinExistence type="predicted"/>